<dbReference type="NCBIfam" id="TIGR00654">
    <property type="entry name" value="PhzF_family"/>
    <property type="match status" value="1"/>
</dbReference>
<dbReference type="AlphaFoldDB" id="A0AAN6XBD6"/>
<keyword evidence="1" id="KW-0413">Isomerase</keyword>
<dbReference type="GO" id="GO:0005737">
    <property type="term" value="C:cytoplasm"/>
    <property type="evidence" value="ECO:0007669"/>
    <property type="project" value="TreeGrafter"/>
</dbReference>
<gene>
    <name evidence="1" type="ORF">QBC40DRAFT_259715</name>
</gene>
<dbReference type="PIRSF" id="PIRSF016184">
    <property type="entry name" value="PhzC_PhzF"/>
    <property type="match status" value="1"/>
</dbReference>
<sequence>MSLSLDAAAHVRIFTLTCEVPFAGHPNVGTAFVLGHLPTWFGALVGDDTLRLEERVGIVEVSLLRDEESNAVTVATIRAPGPLTTGSYMPLELVARCISVATSQIKITTYAPVIASVGLAFALAELNDLEALGQARPYVSVFHDANAIYHDQDAEFPLFLYVRDKEDPVKIRASMFAPLDDVTEDPATGSASAALGAFLVSGLEEQNVTVQATIEQGVEMGTRSVIRLEVRKEEGEVKDVFVTGCCVRVMKGTVEVCD</sequence>
<dbReference type="Gene3D" id="3.10.310.10">
    <property type="entry name" value="Diaminopimelate Epimerase, Chain A, domain 1"/>
    <property type="match status" value="2"/>
</dbReference>
<evidence type="ECO:0000313" key="1">
    <source>
        <dbReference type="EMBL" id="KAK4194712.1"/>
    </source>
</evidence>
<reference evidence="1" key="1">
    <citation type="journal article" date="2023" name="Mol. Phylogenet. Evol.">
        <title>Genome-scale phylogeny and comparative genomics of the fungal order Sordariales.</title>
        <authorList>
            <person name="Hensen N."/>
            <person name="Bonometti L."/>
            <person name="Westerberg I."/>
            <person name="Brannstrom I.O."/>
            <person name="Guillou S."/>
            <person name="Cros-Aarteil S."/>
            <person name="Calhoun S."/>
            <person name="Haridas S."/>
            <person name="Kuo A."/>
            <person name="Mondo S."/>
            <person name="Pangilinan J."/>
            <person name="Riley R."/>
            <person name="LaButti K."/>
            <person name="Andreopoulos B."/>
            <person name="Lipzen A."/>
            <person name="Chen C."/>
            <person name="Yan M."/>
            <person name="Daum C."/>
            <person name="Ng V."/>
            <person name="Clum A."/>
            <person name="Steindorff A."/>
            <person name="Ohm R.A."/>
            <person name="Martin F."/>
            <person name="Silar P."/>
            <person name="Natvig D.O."/>
            <person name="Lalanne C."/>
            <person name="Gautier V."/>
            <person name="Ament-Velasquez S.L."/>
            <person name="Kruys A."/>
            <person name="Hutchinson M.I."/>
            <person name="Powell A.J."/>
            <person name="Barry K."/>
            <person name="Miller A.N."/>
            <person name="Grigoriev I.V."/>
            <person name="Debuchy R."/>
            <person name="Gladieux P."/>
            <person name="Hiltunen Thoren M."/>
            <person name="Johannesson H."/>
        </authorList>
    </citation>
    <scope>NUCLEOTIDE SEQUENCE</scope>
    <source>
        <strain evidence="1">CBS 315.58</strain>
    </source>
</reference>
<dbReference type="Proteomes" id="UP001303160">
    <property type="component" value="Unassembled WGS sequence"/>
</dbReference>
<dbReference type="Pfam" id="PF02567">
    <property type="entry name" value="PhzC-PhzF"/>
    <property type="match status" value="1"/>
</dbReference>
<organism evidence="1 2">
    <name type="scientific">Triangularia verruculosa</name>
    <dbReference type="NCBI Taxonomy" id="2587418"/>
    <lineage>
        <taxon>Eukaryota</taxon>
        <taxon>Fungi</taxon>
        <taxon>Dikarya</taxon>
        <taxon>Ascomycota</taxon>
        <taxon>Pezizomycotina</taxon>
        <taxon>Sordariomycetes</taxon>
        <taxon>Sordariomycetidae</taxon>
        <taxon>Sordariales</taxon>
        <taxon>Podosporaceae</taxon>
        <taxon>Triangularia</taxon>
    </lineage>
</organism>
<accession>A0AAN6XBD6</accession>
<name>A0AAN6XBD6_9PEZI</name>
<proteinExistence type="predicted"/>
<dbReference type="SUPFAM" id="SSF54506">
    <property type="entry name" value="Diaminopimelate epimerase-like"/>
    <property type="match status" value="1"/>
</dbReference>
<dbReference type="PANTHER" id="PTHR13774">
    <property type="entry name" value="PHENAZINE BIOSYNTHESIS PROTEIN"/>
    <property type="match status" value="1"/>
</dbReference>
<evidence type="ECO:0000313" key="2">
    <source>
        <dbReference type="Proteomes" id="UP001303160"/>
    </source>
</evidence>
<dbReference type="InterPro" id="IPR003719">
    <property type="entry name" value="Phenazine_PhzF-like"/>
</dbReference>
<dbReference type="GO" id="GO:0016853">
    <property type="term" value="F:isomerase activity"/>
    <property type="evidence" value="ECO:0007669"/>
    <property type="project" value="UniProtKB-KW"/>
</dbReference>
<dbReference type="EMBL" id="MU864043">
    <property type="protein sequence ID" value="KAK4194712.1"/>
    <property type="molecule type" value="Genomic_DNA"/>
</dbReference>
<keyword evidence="2" id="KW-1185">Reference proteome</keyword>
<reference evidence="1" key="2">
    <citation type="submission" date="2023-05" db="EMBL/GenBank/DDBJ databases">
        <authorList>
            <consortium name="Lawrence Berkeley National Laboratory"/>
            <person name="Steindorff A."/>
            <person name="Hensen N."/>
            <person name="Bonometti L."/>
            <person name="Westerberg I."/>
            <person name="Brannstrom I.O."/>
            <person name="Guillou S."/>
            <person name="Cros-Aarteil S."/>
            <person name="Calhoun S."/>
            <person name="Haridas S."/>
            <person name="Kuo A."/>
            <person name="Mondo S."/>
            <person name="Pangilinan J."/>
            <person name="Riley R."/>
            <person name="Labutti K."/>
            <person name="Andreopoulos B."/>
            <person name="Lipzen A."/>
            <person name="Chen C."/>
            <person name="Yanf M."/>
            <person name="Daum C."/>
            <person name="Ng V."/>
            <person name="Clum A."/>
            <person name="Ohm R."/>
            <person name="Martin F."/>
            <person name="Silar P."/>
            <person name="Natvig D."/>
            <person name="Lalanne C."/>
            <person name="Gautier V."/>
            <person name="Ament-Velasquez S.L."/>
            <person name="Kruys A."/>
            <person name="Hutchinson M.I."/>
            <person name="Powell A.J."/>
            <person name="Barry K."/>
            <person name="Miller A.N."/>
            <person name="Grigoriev I.V."/>
            <person name="Debuchy R."/>
            <person name="Gladieux P."/>
            <person name="Thoren M.H."/>
            <person name="Johannesson H."/>
        </authorList>
    </citation>
    <scope>NUCLEOTIDE SEQUENCE</scope>
    <source>
        <strain evidence="1">CBS 315.58</strain>
    </source>
</reference>
<comment type="caution">
    <text evidence="1">The sequence shown here is derived from an EMBL/GenBank/DDBJ whole genome shotgun (WGS) entry which is preliminary data.</text>
</comment>
<dbReference type="PANTHER" id="PTHR13774:SF32">
    <property type="entry name" value="ANTISENSE-ENHANCING SEQUENCE 1"/>
    <property type="match status" value="1"/>
</dbReference>
<protein>
    <submittedName>
        <fullName evidence="1">PhzF family phenazine biosynthesis isomerase</fullName>
    </submittedName>
</protein>